<keyword evidence="1" id="KW-0812">Transmembrane</keyword>
<keyword evidence="1" id="KW-1133">Transmembrane helix</keyword>
<sequence length="150" mass="15689">MNSPRPPRPADPRSVEERDWLAQERALAHPAGDRRDALLARALRTMPVSQPPADFAAAVAALAASGATAAASGVDSKLERMLFNGLLAVFALAIVVVAAMYGGQWWAMASEGLGRGAAQWALAAGACLLLSWLPGGARRLYEATRVVQAA</sequence>
<evidence type="ECO:0000313" key="2">
    <source>
        <dbReference type="EMBL" id="TWT22545.1"/>
    </source>
</evidence>
<dbReference type="RefSeq" id="WP_146385995.1">
    <property type="nucleotide sequence ID" value="NZ_VOHK01000002.1"/>
</dbReference>
<feature type="transmembrane region" description="Helical" evidence="1">
    <location>
        <begin position="81"/>
        <end position="102"/>
    </location>
</feature>
<comment type="caution">
    <text evidence="2">The sequence shown here is derived from an EMBL/GenBank/DDBJ whole genome shotgun (WGS) entry which is preliminary data.</text>
</comment>
<protein>
    <submittedName>
        <fullName evidence="2">Uncharacterized protein</fullName>
    </submittedName>
</protein>
<organism evidence="2 3">
    <name type="scientific">Luteimonas marina</name>
    <dbReference type="NCBI Taxonomy" id="488485"/>
    <lineage>
        <taxon>Bacteria</taxon>
        <taxon>Pseudomonadati</taxon>
        <taxon>Pseudomonadota</taxon>
        <taxon>Gammaproteobacteria</taxon>
        <taxon>Lysobacterales</taxon>
        <taxon>Lysobacteraceae</taxon>
        <taxon>Luteimonas</taxon>
    </lineage>
</organism>
<feature type="transmembrane region" description="Helical" evidence="1">
    <location>
        <begin position="55"/>
        <end position="74"/>
    </location>
</feature>
<dbReference type="EMBL" id="VOHK01000002">
    <property type="protein sequence ID" value="TWT22545.1"/>
    <property type="molecule type" value="Genomic_DNA"/>
</dbReference>
<keyword evidence="3" id="KW-1185">Reference proteome</keyword>
<name>A0A5C5UAG2_9GAMM</name>
<gene>
    <name evidence="2" type="ORF">FQY83_05875</name>
</gene>
<accession>A0A5C5UAG2</accession>
<feature type="transmembrane region" description="Helical" evidence="1">
    <location>
        <begin position="117"/>
        <end position="135"/>
    </location>
</feature>
<keyword evidence="1" id="KW-0472">Membrane</keyword>
<evidence type="ECO:0000256" key="1">
    <source>
        <dbReference type="SAM" id="Phobius"/>
    </source>
</evidence>
<dbReference type="Proteomes" id="UP000319980">
    <property type="component" value="Unassembled WGS sequence"/>
</dbReference>
<dbReference type="AlphaFoldDB" id="A0A5C5UAG2"/>
<reference evidence="2 3" key="1">
    <citation type="journal article" date="2008" name="Int. J. Syst. Evol. Microbiol.">
        <title>Luteimonas marina sp. nov., isolated from seawater.</title>
        <authorList>
            <person name="Baik K.S."/>
            <person name="Park S.C."/>
            <person name="Kim M.S."/>
            <person name="Kim E.M."/>
            <person name="Park C."/>
            <person name="Chun J."/>
            <person name="Seong C.N."/>
        </authorList>
    </citation>
    <scope>NUCLEOTIDE SEQUENCE [LARGE SCALE GENOMIC DNA]</scope>
    <source>
        <strain evidence="2 3">FR1330</strain>
    </source>
</reference>
<proteinExistence type="predicted"/>
<evidence type="ECO:0000313" key="3">
    <source>
        <dbReference type="Proteomes" id="UP000319980"/>
    </source>
</evidence>